<keyword evidence="2" id="KW-0040">ANK repeat</keyword>
<dbReference type="InterPro" id="IPR036770">
    <property type="entry name" value="Ankyrin_rpt-contain_sf"/>
</dbReference>
<keyword evidence="1" id="KW-0677">Repeat</keyword>
<dbReference type="PANTHER" id="PTHR24123:SF33">
    <property type="entry name" value="PROTEIN HOS4"/>
    <property type="match status" value="1"/>
</dbReference>
<evidence type="ECO:0000256" key="2">
    <source>
        <dbReference type="ARBA" id="ARBA00023043"/>
    </source>
</evidence>
<dbReference type="SUPFAM" id="SSF48403">
    <property type="entry name" value="Ankyrin repeat"/>
    <property type="match status" value="1"/>
</dbReference>
<sequence length="416" mass="48477">MDHFDQDTYYYLPIEIWKHIIDQDIKQTFSLLLTSKQFFGLTPILSDKFCFLNYLIEKNNNKLLEYYLQINTQENISPSIIYKKYSKNNNKYINECIKLSCTHGHLNVLEHCINSGGNFRVNNDEPLLLAIQNGHLNIVQFLYNKKVNIKTKQNLPLIKACQKGDINIVKFLLEKKASFICNNNEVFSNACKYGHLSVAELLVEKGADIHTGKIRPIIASVIGGHVHIFKYLIDNGAKFTELDQIIYLTAFYGCFKIMKYILDNHYNDPDSIKESLMKASSCGNLEMVEYLHDKYDYNYNQIFEAFGNAAINNHMDIVKYLYGKGIVFVKHLCTNDFIFTKHLFNFDIVTKCPRPLFYGVIHSRHKEIIEFFLENHIFDVDEFYEEIVNSIPNNTDACDYLIGKNKRISMSQIYDQ</sequence>
<dbReference type="SMART" id="SM00248">
    <property type="entry name" value="ANK"/>
    <property type="match status" value="8"/>
</dbReference>
<dbReference type="InterPro" id="IPR002110">
    <property type="entry name" value="Ankyrin_rpt"/>
</dbReference>
<proteinExistence type="predicted"/>
<evidence type="ECO:0000256" key="1">
    <source>
        <dbReference type="ARBA" id="ARBA00022737"/>
    </source>
</evidence>
<dbReference type="PANTHER" id="PTHR24123">
    <property type="entry name" value="ANKYRIN REPEAT-CONTAINING"/>
    <property type="match status" value="1"/>
</dbReference>
<protein>
    <submittedName>
        <fullName evidence="3">Ankyrin repeat protein</fullName>
    </submittedName>
</protein>
<name>A0A3S8UY07_9VIRU</name>
<evidence type="ECO:0000313" key="3">
    <source>
        <dbReference type="EMBL" id="AZL89694.1"/>
    </source>
</evidence>
<reference evidence="3" key="1">
    <citation type="submission" date="2018-03" db="EMBL/GenBank/DDBJ databases">
        <title>Draft genome sequences of Megaviruse, new member of the family Mimiviridae isolated from water in Shanghai, China.</title>
        <authorList>
            <person name="Xia Y."/>
        </authorList>
    </citation>
    <scope>NUCLEOTIDE SEQUENCE</scope>
    <source>
        <strain evidence="3">SH</strain>
    </source>
</reference>
<organism evidence="3">
    <name type="scientific">Megavirus baoshan</name>
    <dbReference type="NCBI Taxonomy" id="2496520"/>
    <lineage>
        <taxon>Viruses</taxon>
        <taxon>Varidnaviria</taxon>
        <taxon>Bamfordvirae</taxon>
        <taxon>Nucleocytoviricota</taxon>
        <taxon>Megaviricetes</taxon>
        <taxon>Imitervirales</taxon>
        <taxon>Mimiviridae</taxon>
        <taxon>Megamimivirinae</taxon>
        <taxon>Megavirus</taxon>
        <taxon>Megavirus baoshanense</taxon>
    </lineage>
</organism>
<gene>
    <name evidence="3" type="ORF">Mb0034</name>
</gene>
<dbReference type="Pfam" id="PF12796">
    <property type="entry name" value="Ank_2"/>
    <property type="match status" value="2"/>
</dbReference>
<accession>A0A3S8UY07</accession>
<dbReference type="Gene3D" id="1.25.40.20">
    <property type="entry name" value="Ankyrin repeat-containing domain"/>
    <property type="match status" value="3"/>
</dbReference>
<dbReference type="EMBL" id="MH046811">
    <property type="protein sequence ID" value="AZL89694.1"/>
    <property type="molecule type" value="Genomic_DNA"/>
</dbReference>
<dbReference type="InterPro" id="IPR051165">
    <property type="entry name" value="Multifunctional_ANK_Repeat"/>
</dbReference>
<dbReference type="PROSITE" id="PS50088">
    <property type="entry name" value="ANK_REPEAT"/>
    <property type="match status" value="1"/>
</dbReference>